<feature type="compositionally biased region" description="Low complexity" evidence="1">
    <location>
        <begin position="196"/>
        <end position="226"/>
    </location>
</feature>
<accession>A0A6J4JBN6</accession>
<protein>
    <submittedName>
        <fullName evidence="2">Cytochrome bd terminal oxidase subunit II</fullName>
        <ecNumber evidence="2">1.10.3.-</ecNumber>
    </submittedName>
</protein>
<proteinExistence type="predicted"/>
<feature type="compositionally biased region" description="Gly residues" evidence="1">
    <location>
        <begin position="227"/>
        <end position="248"/>
    </location>
</feature>
<feature type="compositionally biased region" description="Basic residues" evidence="1">
    <location>
        <begin position="118"/>
        <end position="133"/>
    </location>
</feature>
<feature type="region of interest" description="Disordered" evidence="1">
    <location>
        <begin position="109"/>
        <end position="331"/>
    </location>
</feature>
<evidence type="ECO:0000256" key="1">
    <source>
        <dbReference type="SAM" id="MobiDB-lite"/>
    </source>
</evidence>
<keyword evidence="2" id="KW-0560">Oxidoreductase</keyword>
<dbReference type="EMBL" id="CADCTI010000280">
    <property type="protein sequence ID" value="CAA9275942.1"/>
    <property type="molecule type" value="Genomic_DNA"/>
</dbReference>
<dbReference type="GO" id="GO:0016491">
    <property type="term" value="F:oxidoreductase activity"/>
    <property type="evidence" value="ECO:0007669"/>
    <property type="project" value="UniProtKB-KW"/>
</dbReference>
<reference evidence="2" key="1">
    <citation type="submission" date="2020-02" db="EMBL/GenBank/DDBJ databases">
        <authorList>
            <person name="Meier V. D."/>
        </authorList>
    </citation>
    <scope>NUCLEOTIDE SEQUENCE</scope>
    <source>
        <strain evidence="2">AVDCRST_MAG57</strain>
    </source>
</reference>
<dbReference type="AlphaFoldDB" id="A0A6J4JBN6"/>
<dbReference type="EC" id="1.10.3.-" evidence="2"/>
<name>A0A6J4JBN6_9ACTN</name>
<feature type="compositionally biased region" description="Basic residues" evidence="1">
    <location>
        <begin position="142"/>
        <end position="154"/>
    </location>
</feature>
<feature type="compositionally biased region" description="Basic residues" evidence="1">
    <location>
        <begin position="322"/>
        <end position="331"/>
    </location>
</feature>
<feature type="non-terminal residue" evidence="2">
    <location>
        <position position="1"/>
    </location>
</feature>
<organism evidence="2">
    <name type="scientific">uncultured Blastococcus sp</name>
    <dbReference type="NCBI Taxonomy" id="217144"/>
    <lineage>
        <taxon>Bacteria</taxon>
        <taxon>Bacillati</taxon>
        <taxon>Actinomycetota</taxon>
        <taxon>Actinomycetes</taxon>
        <taxon>Geodermatophilales</taxon>
        <taxon>Geodermatophilaceae</taxon>
        <taxon>Blastococcus</taxon>
        <taxon>environmental samples</taxon>
    </lineage>
</organism>
<feature type="region of interest" description="Disordered" evidence="1">
    <location>
        <begin position="21"/>
        <end position="67"/>
    </location>
</feature>
<gene>
    <name evidence="2" type="ORF">AVDCRST_MAG57-3416</name>
</gene>
<feature type="compositionally biased region" description="Basic residues" evidence="1">
    <location>
        <begin position="259"/>
        <end position="270"/>
    </location>
</feature>
<feature type="compositionally biased region" description="Low complexity" evidence="1">
    <location>
        <begin position="30"/>
        <end position="42"/>
    </location>
</feature>
<feature type="compositionally biased region" description="Basic residues" evidence="1">
    <location>
        <begin position="279"/>
        <end position="290"/>
    </location>
</feature>
<feature type="non-terminal residue" evidence="2">
    <location>
        <position position="331"/>
    </location>
</feature>
<evidence type="ECO:0000313" key="2">
    <source>
        <dbReference type="EMBL" id="CAA9275942.1"/>
    </source>
</evidence>
<sequence>GPADALVRRRRGALDRLPAARGLRLRGRRPAAGARPEAGRPAPDAPQHRAAVGRQRGLADHRRRRGVRRLPRLVRHLAAGALPALRAGLVRPDHPGGGVRVAALPLHRGVGRDVDPGHHRRVADRLPRHRRRPGRDDPRPADRRRRHPRRRRPLRAGLAGAAGSGGGARLLPGARRHVPGAEDRRAAARRGPHGRPPVGSGRRAAAAALGGPGAPAVRHAGHRGAVAGRGPGRGGCLGTDPGGPGGAGIRRVGRDAGRRRGHDLRRRLSRRPALDPGRRVRRDRRRRVGQRLHADGHDLGRRRRAAGGPGLPGVDLLGLPHAPHRRSGAPV</sequence>